<organism evidence="4 5">
    <name type="scientific">Vitis vinifera</name>
    <name type="common">Grape</name>
    <dbReference type="NCBI Taxonomy" id="29760"/>
    <lineage>
        <taxon>Eukaryota</taxon>
        <taxon>Viridiplantae</taxon>
        <taxon>Streptophyta</taxon>
        <taxon>Embryophyta</taxon>
        <taxon>Tracheophyta</taxon>
        <taxon>Spermatophyta</taxon>
        <taxon>Magnoliopsida</taxon>
        <taxon>eudicotyledons</taxon>
        <taxon>Gunneridae</taxon>
        <taxon>Pentapetalae</taxon>
        <taxon>rosids</taxon>
        <taxon>Vitales</taxon>
        <taxon>Vitaceae</taxon>
        <taxon>Viteae</taxon>
        <taxon>Vitis</taxon>
    </lineage>
</organism>
<dbReference type="Proteomes" id="UP000288805">
    <property type="component" value="Unassembled WGS sequence"/>
</dbReference>
<keyword evidence="1" id="KW-0862">Zinc</keyword>
<reference evidence="4 5" key="1">
    <citation type="journal article" date="2018" name="PLoS Genet.">
        <title>Population sequencing reveals clonal diversity and ancestral inbreeding in the grapevine cultivar Chardonnay.</title>
        <authorList>
            <person name="Roach M.J."/>
            <person name="Johnson D.L."/>
            <person name="Bohlmann J."/>
            <person name="van Vuuren H.J."/>
            <person name="Jones S.J."/>
            <person name="Pretorius I.S."/>
            <person name="Schmidt S.A."/>
            <person name="Borneman A.R."/>
        </authorList>
    </citation>
    <scope>NUCLEOTIDE SEQUENCE [LARGE SCALE GENOMIC DNA]</scope>
    <source>
        <strain evidence="5">cv. Chardonnay</strain>
        <tissue evidence="4">Leaf</tissue>
    </source>
</reference>
<evidence type="ECO:0000256" key="2">
    <source>
        <dbReference type="SAM" id="MobiDB-lite"/>
    </source>
</evidence>
<dbReference type="PANTHER" id="PTHR42648:SF28">
    <property type="entry name" value="TRANSPOSON-ENCODED PROTEIN WITH RIBONUCLEASE H-LIKE AND RETROVIRUS ZINC FINGER-LIKE DOMAINS"/>
    <property type="match status" value="1"/>
</dbReference>
<dbReference type="AlphaFoldDB" id="A0A438GL22"/>
<dbReference type="GO" id="GO:0003676">
    <property type="term" value="F:nucleic acid binding"/>
    <property type="evidence" value="ECO:0007669"/>
    <property type="project" value="InterPro"/>
</dbReference>
<dbReference type="InterPro" id="IPR012337">
    <property type="entry name" value="RNaseH-like_sf"/>
</dbReference>
<dbReference type="Pfam" id="PF25597">
    <property type="entry name" value="SH3_retrovirus"/>
    <property type="match status" value="1"/>
</dbReference>
<dbReference type="InterPro" id="IPR001878">
    <property type="entry name" value="Znf_CCHC"/>
</dbReference>
<dbReference type="SUPFAM" id="SSF57756">
    <property type="entry name" value="Retrovirus zinc finger-like domains"/>
    <property type="match status" value="1"/>
</dbReference>
<proteinExistence type="predicted"/>
<feature type="region of interest" description="Disordered" evidence="2">
    <location>
        <begin position="132"/>
        <end position="163"/>
    </location>
</feature>
<keyword evidence="1" id="KW-0863">Zinc-finger</keyword>
<dbReference type="InterPro" id="IPR039537">
    <property type="entry name" value="Retrotran_Ty1/copia-like"/>
</dbReference>
<dbReference type="InterPro" id="IPR036875">
    <property type="entry name" value="Znf_CCHC_sf"/>
</dbReference>
<protein>
    <submittedName>
        <fullName evidence="4">Retrovirus-related Pol polyprotein from transposon TNT 1-94</fullName>
    </submittedName>
</protein>
<dbReference type="PROSITE" id="PS50158">
    <property type="entry name" value="ZF_CCHC"/>
    <property type="match status" value="1"/>
</dbReference>
<sequence>MFDHSTRVPLTVNITVQRLDINVCARLHGYRLSLENAQNPMNSMRKVLKRMRNSETFCQNDKAETSTLLASLISMKYKGKGNVREYIMEMSHLASKLKALKLELSDDLLVHLVLISLPAQFNQFKEERLKQDKTESAHLASTSKDKGKRKNKDNKVAASNGPEQKKQKVEVTCFFCNKPGHTKKECTKYAAWRVKKGIFLTLGCLSYRKPSDAERCIYVETICRGGEYYGRYDGSGEQRPGPFAKYLEECGIVPQYTMPGSPSMNGVAERRNRTLKDMVRTAAKTPYELWTGRKPSLKHFHIWGCPAEARPYKPHEKKLDSKTVSSYFIGYAERSRGFKFYDPAIRSIFETGTATFFEDVEFGGRNQARNIVFEEEEGSTIAFDNVQVSLPIIDQEVNLDPQPTDNIVQPLIANEDIAPENKLNNLKKICH</sequence>
<comment type="caution">
    <text evidence="4">The sequence shown here is derived from an EMBL/GenBank/DDBJ whole genome shotgun (WGS) entry which is preliminary data.</text>
</comment>
<dbReference type="SMART" id="SM00343">
    <property type="entry name" value="ZnF_C2HC"/>
    <property type="match status" value="1"/>
</dbReference>
<dbReference type="PANTHER" id="PTHR42648">
    <property type="entry name" value="TRANSPOSASE, PUTATIVE-RELATED"/>
    <property type="match status" value="1"/>
</dbReference>
<evidence type="ECO:0000313" key="5">
    <source>
        <dbReference type="Proteomes" id="UP000288805"/>
    </source>
</evidence>
<evidence type="ECO:0000256" key="1">
    <source>
        <dbReference type="PROSITE-ProRule" id="PRU00047"/>
    </source>
</evidence>
<evidence type="ECO:0000313" key="4">
    <source>
        <dbReference type="EMBL" id="RVW72897.1"/>
    </source>
</evidence>
<dbReference type="SUPFAM" id="SSF53098">
    <property type="entry name" value="Ribonuclease H-like"/>
    <property type="match status" value="1"/>
</dbReference>
<name>A0A438GL22_VITVI</name>
<gene>
    <name evidence="4" type="primary">POLX_3047</name>
    <name evidence="4" type="ORF">CK203_056386</name>
</gene>
<dbReference type="Pfam" id="PF00098">
    <property type="entry name" value="zf-CCHC"/>
    <property type="match status" value="1"/>
</dbReference>
<keyword evidence="1" id="KW-0479">Metal-binding</keyword>
<dbReference type="InterPro" id="IPR057670">
    <property type="entry name" value="SH3_retrovirus"/>
</dbReference>
<dbReference type="EMBL" id="QGNW01000404">
    <property type="protein sequence ID" value="RVW72897.1"/>
    <property type="molecule type" value="Genomic_DNA"/>
</dbReference>
<accession>A0A438GL22</accession>
<dbReference type="Gene3D" id="3.30.420.10">
    <property type="entry name" value="Ribonuclease H-like superfamily/Ribonuclease H"/>
    <property type="match status" value="1"/>
</dbReference>
<dbReference type="GO" id="GO:0008270">
    <property type="term" value="F:zinc ion binding"/>
    <property type="evidence" value="ECO:0007669"/>
    <property type="project" value="UniProtKB-KW"/>
</dbReference>
<evidence type="ECO:0000259" key="3">
    <source>
        <dbReference type="PROSITE" id="PS50158"/>
    </source>
</evidence>
<feature type="domain" description="CCHC-type" evidence="3">
    <location>
        <begin position="173"/>
        <end position="188"/>
    </location>
</feature>
<dbReference type="Pfam" id="PF14223">
    <property type="entry name" value="Retrotran_gag_2"/>
    <property type="match status" value="1"/>
</dbReference>
<dbReference type="InterPro" id="IPR036397">
    <property type="entry name" value="RNaseH_sf"/>
</dbReference>